<feature type="transmembrane region" description="Helical" evidence="1">
    <location>
        <begin position="74"/>
        <end position="94"/>
    </location>
</feature>
<dbReference type="OrthoDB" id="9800141at2"/>
<name>A0A398CQ87_9BACL</name>
<dbReference type="PANTHER" id="PTHR42208:SF1">
    <property type="entry name" value="HEAVY METAL TRANSPORTER"/>
    <property type="match status" value="1"/>
</dbReference>
<sequence>MMADSLTIAVVAGLTGAPHCIIMCGGIGSSIALEARKSAMLSVLAYHAGRIVTYSVSGAVMGSIGSFINAAGKLVGLQSIASIVGGAFILLWAFRKYAIPLPARKTKGSRITHEIAGRIRAPFELLSVFLTGLMLGLLPCGLTYSMQMRAAAAGSWIEGMATLLVFGLATVPVLLAVALTANRMGRRWRRGLRAAGFYVAVIMGLLSILKGFSVNGWIPSIHPWLW</sequence>
<evidence type="ECO:0000313" key="4">
    <source>
        <dbReference type="Proteomes" id="UP000266340"/>
    </source>
</evidence>
<feature type="transmembrane region" description="Helical" evidence="1">
    <location>
        <begin position="44"/>
        <end position="68"/>
    </location>
</feature>
<evidence type="ECO:0000256" key="1">
    <source>
        <dbReference type="SAM" id="Phobius"/>
    </source>
</evidence>
<feature type="transmembrane region" description="Helical" evidence="1">
    <location>
        <begin position="125"/>
        <end position="144"/>
    </location>
</feature>
<keyword evidence="1" id="KW-0812">Transmembrane</keyword>
<keyword evidence="1" id="KW-0472">Membrane</keyword>
<feature type="transmembrane region" description="Helical" evidence="1">
    <location>
        <begin position="191"/>
        <end position="209"/>
    </location>
</feature>
<dbReference type="Pfam" id="PF13386">
    <property type="entry name" value="DsbD_2"/>
    <property type="match status" value="1"/>
</dbReference>
<comment type="caution">
    <text evidence="3">The sequence shown here is derived from an EMBL/GenBank/DDBJ whole genome shotgun (WGS) entry which is preliminary data.</text>
</comment>
<protein>
    <submittedName>
        <fullName evidence="3">Sulfite exporter TauE/SafE family protein</fullName>
    </submittedName>
</protein>
<gene>
    <name evidence="3" type="ORF">D3H35_12495</name>
</gene>
<dbReference type="PANTHER" id="PTHR42208">
    <property type="entry name" value="HEAVY METAL TRANSPORTER-RELATED"/>
    <property type="match status" value="1"/>
</dbReference>
<dbReference type="EMBL" id="QXJM01000037">
    <property type="protein sequence ID" value="RIE03469.1"/>
    <property type="molecule type" value="Genomic_DNA"/>
</dbReference>
<dbReference type="AlphaFoldDB" id="A0A398CQ87"/>
<dbReference type="InterPro" id="IPR039447">
    <property type="entry name" value="UreH-like_TM_dom"/>
</dbReference>
<feature type="transmembrane region" description="Helical" evidence="1">
    <location>
        <begin position="156"/>
        <end position="179"/>
    </location>
</feature>
<accession>A0A398CQ87</accession>
<proteinExistence type="predicted"/>
<reference evidence="3 4" key="1">
    <citation type="submission" date="2018-09" db="EMBL/GenBank/DDBJ databases">
        <title>Cohnella cavernae sp. nov., isolated from a karst cave.</title>
        <authorList>
            <person name="Zhu H."/>
        </authorList>
    </citation>
    <scope>NUCLEOTIDE SEQUENCE [LARGE SCALE GENOMIC DNA]</scope>
    <source>
        <strain evidence="3 4">K2E09-144</strain>
    </source>
</reference>
<dbReference type="RefSeq" id="WP_119149679.1">
    <property type="nucleotide sequence ID" value="NZ_JBHSOV010000005.1"/>
</dbReference>
<evidence type="ECO:0000259" key="2">
    <source>
        <dbReference type="Pfam" id="PF13386"/>
    </source>
</evidence>
<evidence type="ECO:0000313" key="3">
    <source>
        <dbReference type="EMBL" id="RIE03469.1"/>
    </source>
</evidence>
<keyword evidence="1" id="KW-1133">Transmembrane helix</keyword>
<feature type="transmembrane region" description="Helical" evidence="1">
    <location>
        <begin position="6"/>
        <end position="32"/>
    </location>
</feature>
<dbReference type="Proteomes" id="UP000266340">
    <property type="component" value="Unassembled WGS sequence"/>
</dbReference>
<feature type="domain" description="Urease accessory protein UreH-like transmembrane" evidence="2">
    <location>
        <begin position="9"/>
        <end position="205"/>
    </location>
</feature>
<organism evidence="3 4">
    <name type="scientific">Cohnella faecalis</name>
    <dbReference type="NCBI Taxonomy" id="2315694"/>
    <lineage>
        <taxon>Bacteria</taxon>
        <taxon>Bacillati</taxon>
        <taxon>Bacillota</taxon>
        <taxon>Bacilli</taxon>
        <taxon>Bacillales</taxon>
        <taxon>Paenibacillaceae</taxon>
        <taxon>Cohnella</taxon>
    </lineage>
</organism>
<keyword evidence="4" id="KW-1185">Reference proteome</keyword>